<dbReference type="Pfam" id="PF01267">
    <property type="entry name" value="F-actin_cap_A"/>
    <property type="match status" value="1"/>
</dbReference>
<dbReference type="PANTHER" id="PTHR10653:SF5">
    <property type="entry name" value="F-ACTIN-CAPPING PROTEIN SUBUNIT ALPHA-1"/>
    <property type="match status" value="1"/>
</dbReference>
<dbReference type="GO" id="GO:0051015">
    <property type="term" value="F:actin filament binding"/>
    <property type="evidence" value="ECO:0007669"/>
    <property type="project" value="TreeGrafter"/>
</dbReference>
<dbReference type="GO" id="GO:0030863">
    <property type="term" value="C:cortical cytoskeleton"/>
    <property type="evidence" value="ECO:0007669"/>
    <property type="project" value="TreeGrafter"/>
</dbReference>
<name>A0A5E4D9S1_MARMO</name>
<dbReference type="InterPro" id="IPR037282">
    <property type="entry name" value="CapZ_alpha/beta"/>
</dbReference>
<sequence length="86" mass="9853">MANFKDQVSDEEKVHIAAKFITHAPPGEFNEVFSDVRLLPNNDNLLREGAAHPFAQCNMDQFTPMKTEGYEDQVLITDDFNKLSYF</sequence>
<dbReference type="GO" id="GO:0051016">
    <property type="term" value="P:barbed-end actin filament capping"/>
    <property type="evidence" value="ECO:0007669"/>
    <property type="project" value="UniProtKB-UniRule"/>
</dbReference>
<reference evidence="2" key="1">
    <citation type="submission" date="2019-04" db="EMBL/GenBank/DDBJ databases">
        <authorList>
            <person name="Alioto T."/>
            <person name="Alioto T."/>
        </authorList>
    </citation>
    <scope>NUCLEOTIDE SEQUENCE [LARGE SCALE GENOMIC DNA]</scope>
</reference>
<comment type="similarity">
    <text evidence="1">Belongs to the F-actin-capping protein alpha subunit family.</text>
</comment>
<dbReference type="PANTHER" id="PTHR10653">
    <property type="entry name" value="F-ACTIN-CAPPING PROTEIN SUBUNIT ALPHA"/>
    <property type="match status" value="1"/>
</dbReference>
<comment type="subunit">
    <text evidence="1">Heterodimer of an alpha and a beta subunit.</text>
</comment>
<keyword evidence="3" id="KW-1185">Reference proteome</keyword>
<dbReference type="Proteomes" id="UP000335636">
    <property type="component" value="Unassembled WGS sequence"/>
</dbReference>
<dbReference type="GO" id="GO:0030036">
    <property type="term" value="P:actin cytoskeleton organization"/>
    <property type="evidence" value="ECO:0007669"/>
    <property type="project" value="TreeGrafter"/>
</dbReference>
<organism evidence="2 3">
    <name type="scientific">Marmota monax</name>
    <name type="common">Woodchuck</name>
    <dbReference type="NCBI Taxonomy" id="9995"/>
    <lineage>
        <taxon>Eukaryota</taxon>
        <taxon>Metazoa</taxon>
        <taxon>Chordata</taxon>
        <taxon>Craniata</taxon>
        <taxon>Vertebrata</taxon>
        <taxon>Euteleostomi</taxon>
        <taxon>Mammalia</taxon>
        <taxon>Eutheria</taxon>
        <taxon>Euarchontoglires</taxon>
        <taxon>Glires</taxon>
        <taxon>Rodentia</taxon>
        <taxon>Sciuromorpha</taxon>
        <taxon>Sciuridae</taxon>
        <taxon>Xerinae</taxon>
        <taxon>Marmotini</taxon>
        <taxon>Marmota</taxon>
    </lineage>
</organism>
<dbReference type="AlphaFoldDB" id="A0A5E4D9S1"/>
<gene>
    <name evidence="2" type="ORF">MONAX_5E022216</name>
</gene>
<evidence type="ECO:0000313" key="3">
    <source>
        <dbReference type="Proteomes" id="UP000335636"/>
    </source>
</evidence>
<dbReference type="InterPro" id="IPR042489">
    <property type="entry name" value="CapZ_alpha_1"/>
</dbReference>
<comment type="caution">
    <text evidence="2">The sequence shown here is derived from an EMBL/GenBank/DDBJ whole genome shotgun (WGS) entry which is preliminary data.</text>
</comment>
<dbReference type="EMBL" id="CABDUW010004578">
    <property type="protein sequence ID" value="VTJ90500.1"/>
    <property type="molecule type" value="Genomic_DNA"/>
</dbReference>
<keyword evidence="1" id="KW-0117">Actin capping</keyword>
<protein>
    <recommendedName>
        <fullName evidence="1">F-actin-capping protein subunit alpha</fullName>
    </recommendedName>
</protein>
<dbReference type="InterPro" id="IPR002189">
    <property type="entry name" value="CapZ_alpha"/>
</dbReference>
<evidence type="ECO:0000256" key="1">
    <source>
        <dbReference type="RuleBase" id="RU365077"/>
    </source>
</evidence>
<dbReference type="SUPFAM" id="SSF90096">
    <property type="entry name" value="Subunits of heterodimeric actin filament capping protein Capz"/>
    <property type="match status" value="1"/>
</dbReference>
<accession>A0A5E4D9S1</accession>
<proteinExistence type="inferred from homology"/>
<dbReference type="Gene3D" id="3.30.1140.60">
    <property type="entry name" value="F-actin capping protein, alpha subunit"/>
    <property type="match status" value="1"/>
</dbReference>
<evidence type="ECO:0000313" key="2">
    <source>
        <dbReference type="EMBL" id="VTJ90500.1"/>
    </source>
</evidence>
<comment type="function">
    <text evidence="1">F-actin-capping proteins bind in a Ca(2+)-independent manner to the fast growing ends of actin filaments (barbed end) thereby blocking the exchange of subunits at these ends. Unlike other capping proteins (such as gelsolin and severin), these proteins do not sever actin filaments.</text>
</comment>
<keyword evidence="1" id="KW-0009">Actin-binding</keyword>
<dbReference type="GO" id="GO:0008290">
    <property type="term" value="C:F-actin capping protein complex"/>
    <property type="evidence" value="ECO:0007669"/>
    <property type="project" value="UniProtKB-UniRule"/>
</dbReference>